<keyword evidence="3 6" id="KW-0378">Hydrolase</keyword>
<feature type="transmembrane region" description="Helical" evidence="7">
    <location>
        <begin position="87"/>
        <end position="108"/>
    </location>
</feature>
<evidence type="ECO:0000256" key="3">
    <source>
        <dbReference type="ARBA" id="ARBA00022801"/>
    </source>
</evidence>
<evidence type="ECO:0000256" key="6">
    <source>
        <dbReference type="RuleBase" id="RU003983"/>
    </source>
</evidence>
<reference evidence="9 10" key="1">
    <citation type="submission" date="2019-12" db="EMBL/GenBank/DDBJ databases">
        <title>Nocardia macrotermitis sp. nov. and Nocardia aurantia sp. nov., isolated from the gut of the fungus growing-termite Macrotermes natalensis.</title>
        <authorList>
            <person name="Christine B."/>
            <person name="Rene B."/>
        </authorList>
    </citation>
    <scope>NUCLEOTIDE SEQUENCE [LARGE SCALE GENOMIC DNA]</scope>
    <source>
        <strain evidence="9 10">DSM 102126</strain>
    </source>
</reference>
<feature type="transmembrane region" description="Helical" evidence="7">
    <location>
        <begin position="277"/>
        <end position="298"/>
    </location>
</feature>
<dbReference type="OrthoDB" id="3541294at2"/>
<dbReference type="InterPro" id="IPR052173">
    <property type="entry name" value="Beta-lactam_resp_regulator"/>
</dbReference>
<organism evidence="9 10">
    <name type="scientific">Actinomadura rayongensis</name>
    <dbReference type="NCBI Taxonomy" id="1429076"/>
    <lineage>
        <taxon>Bacteria</taxon>
        <taxon>Bacillati</taxon>
        <taxon>Actinomycetota</taxon>
        <taxon>Actinomycetes</taxon>
        <taxon>Streptosporangiales</taxon>
        <taxon>Thermomonosporaceae</taxon>
        <taxon>Actinomadura</taxon>
    </lineage>
</organism>
<keyword evidence="5 6" id="KW-0482">Metalloprotease</keyword>
<dbReference type="Pfam" id="PF01435">
    <property type="entry name" value="Peptidase_M48"/>
    <property type="match status" value="1"/>
</dbReference>
<dbReference type="AlphaFoldDB" id="A0A6I4WCK7"/>
<evidence type="ECO:0000256" key="1">
    <source>
        <dbReference type="ARBA" id="ARBA00022670"/>
    </source>
</evidence>
<dbReference type="GO" id="GO:0004222">
    <property type="term" value="F:metalloendopeptidase activity"/>
    <property type="evidence" value="ECO:0007669"/>
    <property type="project" value="InterPro"/>
</dbReference>
<feature type="transmembrane region" description="Helical" evidence="7">
    <location>
        <begin position="37"/>
        <end position="67"/>
    </location>
</feature>
<name>A0A6I4WCK7_9ACTN</name>
<evidence type="ECO:0000256" key="2">
    <source>
        <dbReference type="ARBA" id="ARBA00022723"/>
    </source>
</evidence>
<dbReference type="GO" id="GO:0006508">
    <property type="term" value="P:proteolysis"/>
    <property type="evidence" value="ECO:0007669"/>
    <property type="project" value="UniProtKB-KW"/>
</dbReference>
<evidence type="ECO:0000313" key="9">
    <source>
        <dbReference type="EMBL" id="MXQ67418.1"/>
    </source>
</evidence>
<dbReference type="GO" id="GO:0046872">
    <property type="term" value="F:metal ion binding"/>
    <property type="evidence" value="ECO:0007669"/>
    <property type="project" value="UniProtKB-KW"/>
</dbReference>
<dbReference type="EMBL" id="WUTW01000007">
    <property type="protein sequence ID" value="MXQ67418.1"/>
    <property type="molecule type" value="Genomic_DNA"/>
</dbReference>
<dbReference type="PANTHER" id="PTHR34978">
    <property type="entry name" value="POSSIBLE SENSOR-TRANSDUCER PROTEIN BLAR"/>
    <property type="match status" value="1"/>
</dbReference>
<keyword evidence="1 6" id="KW-0645">Protease</keyword>
<comment type="caution">
    <text evidence="9">The sequence shown here is derived from an EMBL/GenBank/DDBJ whole genome shotgun (WGS) entry which is preliminary data.</text>
</comment>
<evidence type="ECO:0000313" key="10">
    <source>
        <dbReference type="Proteomes" id="UP000431901"/>
    </source>
</evidence>
<dbReference type="RefSeq" id="WP_161105606.1">
    <property type="nucleotide sequence ID" value="NZ_JBHLYI010000008.1"/>
</dbReference>
<evidence type="ECO:0000259" key="8">
    <source>
        <dbReference type="Pfam" id="PF01435"/>
    </source>
</evidence>
<feature type="transmembrane region" description="Helical" evidence="7">
    <location>
        <begin position="6"/>
        <end position="25"/>
    </location>
</feature>
<evidence type="ECO:0000256" key="5">
    <source>
        <dbReference type="ARBA" id="ARBA00023049"/>
    </source>
</evidence>
<keyword evidence="2" id="KW-0479">Metal-binding</keyword>
<accession>A0A6I4WCK7</accession>
<keyword evidence="10" id="KW-1185">Reference proteome</keyword>
<keyword evidence="4 6" id="KW-0862">Zinc</keyword>
<dbReference type="InterPro" id="IPR001915">
    <property type="entry name" value="Peptidase_M48"/>
</dbReference>
<protein>
    <submittedName>
        <fullName evidence="9">M48 family metalloprotease</fullName>
    </submittedName>
</protein>
<keyword evidence="7" id="KW-0472">Membrane</keyword>
<dbReference type="PANTHER" id="PTHR34978:SF3">
    <property type="entry name" value="SLR0241 PROTEIN"/>
    <property type="match status" value="1"/>
</dbReference>
<gene>
    <name evidence="9" type="ORF">GQ466_25705</name>
</gene>
<comment type="cofactor">
    <cofactor evidence="6">
        <name>Zn(2+)</name>
        <dbReference type="ChEBI" id="CHEBI:29105"/>
    </cofactor>
    <text evidence="6">Binds 1 zinc ion per subunit.</text>
</comment>
<evidence type="ECO:0000256" key="7">
    <source>
        <dbReference type="SAM" id="Phobius"/>
    </source>
</evidence>
<proteinExistence type="inferred from homology"/>
<sequence length="310" mass="32487">MTGVHLAVYLPLLPSLAAALSARWLAARLDPRPATWLLTATALVLATASTITLGLLAIAGLVRIPLVTEAGRLSRTVLASTDPTSRFVSLAAGLLLTAAALATVRALWHRGRALLAAARQARSLPGTGDLVVIDDPAADAFTLPGLPGRIVVSTRMLDGLTEAERVALIAHERAHLRHRHHWFTTVGHLAASLNPLLRPVSRAVSYTVERWADEHAARASGDRRLVARTVAKAALLKADNPHKSAPALGITGTELAAGGPLPRRVAALMAAPPRRRVLLIAAVAATLVLTGLCTLEAVHDLEDLLEAAGA</sequence>
<comment type="similarity">
    <text evidence="6">Belongs to the peptidase M48 family.</text>
</comment>
<feature type="domain" description="Peptidase M48" evidence="8">
    <location>
        <begin position="120"/>
        <end position="187"/>
    </location>
</feature>
<dbReference type="Proteomes" id="UP000431901">
    <property type="component" value="Unassembled WGS sequence"/>
</dbReference>
<dbReference type="CDD" id="cd07326">
    <property type="entry name" value="M56_BlaR1_MecR1_like"/>
    <property type="match status" value="1"/>
</dbReference>
<evidence type="ECO:0000256" key="4">
    <source>
        <dbReference type="ARBA" id="ARBA00022833"/>
    </source>
</evidence>
<keyword evidence="7" id="KW-1133">Transmembrane helix</keyword>
<dbReference type="Gene3D" id="3.30.2010.10">
    <property type="entry name" value="Metalloproteases ('zincins'), catalytic domain"/>
    <property type="match status" value="1"/>
</dbReference>
<keyword evidence="7" id="KW-0812">Transmembrane</keyword>